<accession>A0A0E4BQJ8</accession>
<feature type="region of interest" description="Disordered" evidence="1">
    <location>
        <begin position="1"/>
        <end position="23"/>
    </location>
</feature>
<evidence type="ECO:0000256" key="1">
    <source>
        <dbReference type="SAM" id="MobiDB-lite"/>
    </source>
</evidence>
<reference evidence="2 3" key="1">
    <citation type="submission" date="2014-11" db="EMBL/GenBank/DDBJ databases">
        <title>Symbiosis island explosion on the genome of extra-slow-growing strains of soybean bradyrhizobia with massive insertion sequences.</title>
        <authorList>
            <person name="Iida T."/>
            <person name="Minamisawa K."/>
        </authorList>
    </citation>
    <scope>NUCLEOTIDE SEQUENCE [LARGE SCALE GENOMIC DNA]</scope>
    <source>
        <strain evidence="2 3">NK6</strain>
    </source>
</reference>
<organism evidence="2 3">
    <name type="scientific">Bradyrhizobium diazoefficiens</name>
    <dbReference type="NCBI Taxonomy" id="1355477"/>
    <lineage>
        <taxon>Bacteria</taxon>
        <taxon>Pseudomonadati</taxon>
        <taxon>Pseudomonadota</taxon>
        <taxon>Alphaproteobacteria</taxon>
        <taxon>Hyphomicrobiales</taxon>
        <taxon>Nitrobacteraceae</taxon>
        <taxon>Bradyrhizobium</taxon>
    </lineage>
</organism>
<dbReference type="AlphaFoldDB" id="A0A0E4BQJ8"/>
<gene>
    <name evidence="2" type="ORF">NK6_4320</name>
</gene>
<proteinExistence type="predicted"/>
<evidence type="ECO:0000313" key="3">
    <source>
        <dbReference type="Proteomes" id="UP000063308"/>
    </source>
</evidence>
<evidence type="ECO:0000313" key="2">
    <source>
        <dbReference type="EMBL" id="BAR57488.1"/>
    </source>
</evidence>
<dbReference type="EMBL" id="AP014685">
    <property type="protein sequence ID" value="BAR57488.1"/>
    <property type="molecule type" value="Genomic_DNA"/>
</dbReference>
<protein>
    <submittedName>
        <fullName evidence="2">Uncharacterized protein</fullName>
    </submittedName>
</protein>
<dbReference type="Proteomes" id="UP000063308">
    <property type="component" value="Chromosome"/>
</dbReference>
<name>A0A0E4BQJ8_9BRAD</name>
<sequence length="70" mass="7628">MLIRRRPGSKSSSDLAPEPNQHRLNWGTVCGSPPCSPYSELGLVLPSKTPARREGVYTFAFAATAKRKLA</sequence>